<dbReference type="Proteomes" id="UP000011559">
    <property type="component" value="Unassembled WGS sequence"/>
</dbReference>
<dbReference type="RefSeq" id="WP_008095342.1">
    <property type="nucleotide sequence ID" value="NZ_AOLG01000047.1"/>
</dbReference>
<reference evidence="2 3" key="1">
    <citation type="journal article" date="2014" name="PLoS Genet.">
        <title>Phylogenetically driven sequencing of extremely halophilic archaea reveals strategies for static and dynamic osmo-response.</title>
        <authorList>
            <person name="Becker E.A."/>
            <person name="Seitzer P.M."/>
            <person name="Tritt A."/>
            <person name="Larsen D."/>
            <person name="Krusor M."/>
            <person name="Yao A.I."/>
            <person name="Wu D."/>
            <person name="Madern D."/>
            <person name="Eisen J.A."/>
            <person name="Darling A.E."/>
            <person name="Facciotti M.T."/>
        </authorList>
    </citation>
    <scope>NUCLEOTIDE SEQUENCE [LARGE SCALE GENOMIC DNA]</scope>
    <source>
        <strain evidence="3">DSM 18310 / JCM 13924 / TL6</strain>
    </source>
</reference>
<proteinExistence type="predicted"/>
<keyword evidence="1" id="KW-0812">Transmembrane</keyword>
<dbReference type="AlphaFoldDB" id="M0G473"/>
<comment type="caution">
    <text evidence="2">The sequence shown here is derived from an EMBL/GenBank/DDBJ whole genome shotgun (WGS) entry which is preliminary data.</text>
</comment>
<gene>
    <name evidence="2" type="ORF">C457_13529</name>
</gene>
<feature type="transmembrane region" description="Helical" evidence="1">
    <location>
        <begin position="63"/>
        <end position="81"/>
    </location>
</feature>
<sequence length="149" mass="16403">MNAEYIRTSRPPKETRLITAFQWMISAALLFPTVGSGVVLVASNVTSWSPTELLLWSPRLLELLFVFTILGGLVSGAYWPVFNGHSTAREQALFESRRRSAMMLSGGLALFGVLSLLNVTTVTDLLQNMFVVGSTMLVCIYMYAYEVGG</sequence>
<dbReference type="EMBL" id="AOLG01000047">
    <property type="protein sequence ID" value="ELZ67061.1"/>
    <property type="molecule type" value="Genomic_DNA"/>
</dbReference>
<evidence type="ECO:0000256" key="1">
    <source>
        <dbReference type="SAM" id="Phobius"/>
    </source>
</evidence>
<feature type="transmembrane region" description="Helical" evidence="1">
    <location>
        <begin position="21"/>
        <end position="43"/>
    </location>
</feature>
<name>M0G473_HALPT</name>
<feature type="transmembrane region" description="Helical" evidence="1">
    <location>
        <begin position="125"/>
        <end position="144"/>
    </location>
</feature>
<protein>
    <submittedName>
        <fullName evidence="2">Uncharacterized protein</fullName>
    </submittedName>
</protein>
<organism evidence="2 3">
    <name type="scientific">Haloferax prahovense (strain DSM 18310 / JCM 13924 / TL6)</name>
    <dbReference type="NCBI Taxonomy" id="1227461"/>
    <lineage>
        <taxon>Archaea</taxon>
        <taxon>Methanobacteriati</taxon>
        <taxon>Methanobacteriota</taxon>
        <taxon>Stenosarchaea group</taxon>
        <taxon>Halobacteria</taxon>
        <taxon>Halobacteriales</taxon>
        <taxon>Haloferacaceae</taxon>
        <taxon>Haloferax</taxon>
    </lineage>
</organism>
<keyword evidence="1" id="KW-1133">Transmembrane helix</keyword>
<feature type="transmembrane region" description="Helical" evidence="1">
    <location>
        <begin position="101"/>
        <end position="119"/>
    </location>
</feature>
<accession>M0G473</accession>
<evidence type="ECO:0000313" key="3">
    <source>
        <dbReference type="Proteomes" id="UP000011559"/>
    </source>
</evidence>
<keyword evidence="1" id="KW-0472">Membrane</keyword>
<evidence type="ECO:0000313" key="2">
    <source>
        <dbReference type="EMBL" id="ELZ67061.1"/>
    </source>
</evidence>
<keyword evidence="3" id="KW-1185">Reference proteome</keyword>